<evidence type="ECO:0000313" key="11">
    <source>
        <dbReference type="Proteomes" id="UP000823960"/>
    </source>
</evidence>
<comment type="subunit">
    <text evidence="2 8">Homodimer.</text>
</comment>
<evidence type="ECO:0000256" key="5">
    <source>
        <dbReference type="ARBA" id="ARBA00022801"/>
    </source>
</evidence>
<organism evidence="10 11">
    <name type="scientific">Candidatus Faeciplasma avium</name>
    <dbReference type="NCBI Taxonomy" id="2840798"/>
    <lineage>
        <taxon>Bacteria</taxon>
        <taxon>Bacillati</taxon>
        <taxon>Bacillota</taxon>
        <taxon>Clostridia</taxon>
        <taxon>Eubacteriales</taxon>
        <taxon>Oscillospiraceae</taxon>
        <taxon>Oscillospiraceae incertae sedis</taxon>
        <taxon>Candidatus Faeciplasma</taxon>
    </lineage>
</organism>
<feature type="active site" description="Proton donor" evidence="8">
    <location>
        <position position="50"/>
    </location>
</feature>
<protein>
    <recommendedName>
        <fullName evidence="8">tRNA-specific adenosine deaminase</fullName>
        <ecNumber evidence="8">3.5.4.33</ecNumber>
    </recommendedName>
</protein>
<dbReference type="InterPro" id="IPR002125">
    <property type="entry name" value="CMP_dCMP_dom"/>
</dbReference>
<comment type="cofactor">
    <cofactor evidence="8">
        <name>Zn(2+)</name>
        <dbReference type="ChEBI" id="CHEBI:29105"/>
    </cofactor>
    <text evidence="8">Binds 1 zinc ion per subunit.</text>
</comment>
<evidence type="ECO:0000313" key="10">
    <source>
        <dbReference type="EMBL" id="HIV10162.1"/>
    </source>
</evidence>
<feature type="binding site" evidence="8">
    <location>
        <position position="81"/>
    </location>
    <ligand>
        <name>Zn(2+)</name>
        <dbReference type="ChEBI" id="CHEBI:29105"/>
        <note>catalytic</note>
    </ligand>
</feature>
<evidence type="ECO:0000256" key="7">
    <source>
        <dbReference type="ARBA" id="ARBA00048045"/>
    </source>
</evidence>
<dbReference type="CDD" id="cd01285">
    <property type="entry name" value="nucleoside_deaminase"/>
    <property type="match status" value="1"/>
</dbReference>
<dbReference type="PANTHER" id="PTHR11079">
    <property type="entry name" value="CYTOSINE DEAMINASE FAMILY MEMBER"/>
    <property type="match status" value="1"/>
</dbReference>
<sequence length="158" mass="17115">MLEALALAKKAMQLGETPVGAVIVKKSTGEIIGRGYNLREGSRSALSHAEIIAIDQASRTLGGWRLLDSVIYVTLEPCPMCAGAIINARLDRVVFGAFDPKAGSFGSVVSLHQFPYNHRPEVVGGVLCEKSAELLKDFFSSLRSGKREKKTNREQPSN</sequence>
<evidence type="ECO:0000256" key="4">
    <source>
        <dbReference type="ARBA" id="ARBA00022723"/>
    </source>
</evidence>
<dbReference type="PROSITE" id="PS00903">
    <property type="entry name" value="CYT_DCMP_DEAMINASES_1"/>
    <property type="match status" value="1"/>
</dbReference>
<dbReference type="AlphaFoldDB" id="A0A9D1NPK8"/>
<dbReference type="Gene3D" id="3.40.140.10">
    <property type="entry name" value="Cytidine Deaminase, domain 2"/>
    <property type="match status" value="1"/>
</dbReference>
<feature type="domain" description="CMP/dCMP-type deaminase" evidence="9">
    <location>
        <begin position="1"/>
        <end position="108"/>
    </location>
</feature>
<evidence type="ECO:0000259" key="9">
    <source>
        <dbReference type="PROSITE" id="PS51747"/>
    </source>
</evidence>
<dbReference type="SUPFAM" id="SSF53927">
    <property type="entry name" value="Cytidine deaminase-like"/>
    <property type="match status" value="1"/>
</dbReference>
<keyword evidence="3 8" id="KW-0819">tRNA processing</keyword>
<comment type="similarity">
    <text evidence="1">Belongs to the cytidine and deoxycytidylate deaminase family. ADAT2 subfamily.</text>
</comment>
<keyword evidence="6 8" id="KW-0862">Zinc</keyword>
<evidence type="ECO:0000256" key="2">
    <source>
        <dbReference type="ARBA" id="ARBA00011738"/>
    </source>
</evidence>
<evidence type="ECO:0000256" key="3">
    <source>
        <dbReference type="ARBA" id="ARBA00022694"/>
    </source>
</evidence>
<comment type="caution">
    <text evidence="10">The sequence shown here is derived from an EMBL/GenBank/DDBJ whole genome shotgun (WGS) entry which is preliminary data.</text>
</comment>
<feature type="binding site" evidence="8">
    <location>
        <position position="78"/>
    </location>
    <ligand>
        <name>Zn(2+)</name>
        <dbReference type="ChEBI" id="CHEBI:29105"/>
        <note>catalytic</note>
    </ligand>
</feature>
<gene>
    <name evidence="8" type="primary">tadA</name>
    <name evidence="10" type="ORF">IAD28_00480</name>
</gene>
<dbReference type="PROSITE" id="PS51747">
    <property type="entry name" value="CYT_DCMP_DEAMINASES_2"/>
    <property type="match status" value="1"/>
</dbReference>
<name>A0A9D1NPK8_9FIRM</name>
<dbReference type="InterPro" id="IPR016193">
    <property type="entry name" value="Cytidine_deaminase-like"/>
</dbReference>
<feature type="binding site" evidence="8">
    <location>
        <position position="48"/>
    </location>
    <ligand>
        <name>Zn(2+)</name>
        <dbReference type="ChEBI" id="CHEBI:29105"/>
        <note>catalytic</note>
    </ligand>
</feature>
<dbReference type="InterPro" id="IPR016192">
    <property type="entry name" value="APOBEC/CMP_deaminase_Zn-bd"/>
</dbReference>
<evidence type="ECO:0000256" key="8">
    <source>
        <dbReference type="HAMAP-Rule" id="MF_00972"/>
    </source>
</evidence>
<proteinExistence type="inferred from homology"/>
<dbReference type="PANTHER" id="PTHR11079:SF202">
    <property type="entry name" value="TRNA-SPECIFIC ADENOSINE DEAMINASE"/>
    <property type="match status" value="1"/>
</dbReference>
<dbReference type="Proteomes" id="UP000823960">
    <property type="component" value="Unassembled WGS sequence"/>
</dbReference>
<dbReference type="GO" id="GO:0008270">
    <property type="term" value="F:zinc ion binding"/>
    <property type="evidence" value="ECO:0007669"/>
    <property type="project" value="UniProtKB-UniRule"/>
</dbReference>
<dbReference type="InterPro" id="IPR028883">
    <property type="entry name" value="tRNA_aden_deaminase"/>
</dbReference>
<reference evidence="10" key="2">
    <citation type="journal article" date="2021" name="PeerJ">
        <title>Extensive microbial diversity within the chicken gut microbiome revealed by metagenomics and culture.</title>
        <authorList>
            <person name="Gilroy R."/>
            <person name="Ravi A."/>
            <person name="Getino M."/>
            <person name="Pursley I."/>
            <person name="Horton D.L."/>
            <person name="Alikhan N.F."/>
            <person name="Baker D."/>
            <person name="Gharbi K."/>
            <person name="Hall N."/>
            <person name="Watson M."/>
            <person name="Adriaenssens E.M."/>
            <person name="Foster-Nyarko E."/>
            <person name="Jarju S."/>
            <person name="Secka A."/>
            <person name="Antonio M."/>
            <person name="Oren A."/>
            <person name="Chaudhuri R.R."/>
            <person name="La Ragione R."/>
            <person name="Hildebrand F."/>
            <person name="Pallen M.J."/>
        </authorList>
    </citation>
    <scope>NUCLEOTIDE SEQUENCE</scope>
    <source>
        <strain evidence="10">1370</strain>
    </source>
</reference>
<comment type="function">
    <text evidence="8">Catalyzes the deamination of adenosine to inosine at the wobble position 34 of tRNA(Arg2).</text>
</comment>
<comment type="catalytic activity">
    <reaction evidence="7 8">
        <text>adenosine(34) in tRNA + H2O + H(+) = inosine(34) in tRNA + NH4(+)</text>
        <dbReference type="Rhea" id="RHEA:43168"/>
        <dbReference type="Rhea" id="RHEA-COMP:10373"/>
        <dbReference type="Rhea" id="RHEA-COMP:10374"/>
        <dbReference type="ChEBI" id="CHEBI:15377"/>
        <dbReference type="ChEBI" id="CHEBI:15378"/>
        <dbReference type="ChEBI" id="CHEBI:28938"/>
        <dbReference type="ChEBI" id="CHEBI:74411"/>
        <dbReference type="ChEBI" id="CHEBI:82852"/>
        <dbReference type="EC" id="3.5.4.33"/>
    </reaction>
</comment>
<dbReference type="GO" id="GO:0002100">
    <property type="term" value="P:tRNA wobble adenosine to inosine editing"/>
    <property type="evidence" value="ECO:0007669"/>
    <property type="project" value="UniProtKB-UniRule"/>
</dbReference>
<evidence type="ECO:0000256" key="6">
    <source>
        <dbReference type="ARBA" id="ARBA00022833"/>
    </source>
</evidence>
<dbReference type="EMBL" id="DVOL01000006">
    <property type="protein sequence ID" value="HIV10162.1"/>
    <property type="molecule type" value="Genomic_DNA"/>
</dbReference>
<dbReference type="Pfam" id="PF14437">
    <property type="entry name" value="MafB19-deam"/>
    <property type="match status" value="1"/>
</dbReference>
<dbReference type="GO" id="GO:0052717">
    <property type="term" value="F:tRNA-specific adenosine-34 deaminase activity"/>
    <property type="evidence" value="ECO:0007669"/>
    <property type="project" value="UniProtKB-UniRule"/>
</dbReference>
<evidence type="ECO:0000256" key="1">
    <source>
        <dbReference type="ARBA" id="ARBA00010669"/>
    </source>
</evidence>
<dbReference type="InterPro" id="IPR058535">
    <property type="entry name" value="MafB19-deam"/>
</dbReference>
<keyword evidence="4 8" id="KW-0479">Metal-binding</keyword>
<dbReference type="EC" id="3.5.4.33" evidence="8"/>
<accession>A0A9D1NPK8</accession>
<keyword evidence="5 8" id="KW-0378">Hydrolase</keyword>
<reference evidence="10" key="1">
    <citation type="submission" date="2020-10" db="EMBL/GenBank/DDBJ databases">
        <authorList>
            <person name="Gilroy R."/>
        </authorList>
    </citation>
    <scope>NUCLEOTIDE SEQUENCE</scope>
    <source>
        <strain evidence="10">1370</strain>
    </source>
</reference>
<dbReference type="HAMAP" id="MF_00972">
    <property type="entry name" value="tRNA_aden_deaminase"/>
    <property type="match status" value="1"/>
</dbReference>